<dbReference type="EMBL" id="JANBVB010000065">
    <property type="protein sequence ID" value="KAJ2898379.1"/>
    <property type="molecule type" value="Genomic_DNA"/>
</dbReference>
<evidence type="ECO:0000313" key="1">
    <source>
        <dbReference type="EMBL" id="KAJ2898379.1"/>
    </source>
</evidence>
<reference evidence="1" key="1">
    <citation type="submission" date="2022-07" db="EMBL/GenBank/DDBJ databases">
        <title>Phylogenomic reconstructions and comparative analyses of Kickxellomycotina fungi.</title>
        <authorList>
            <person name="Reynolds N.K."/>
            <person name="Stajich J.E."/>
            <person name="Barry K."/>
            <person name="Grigoriev I.V."/>
            <person name="Crous P."/>
            <person name="Smith M.E."/>
        </authorList>
    </citation>
    <scope>NUCLEOTIDE SEQUENCE</scope>
    <source>
        <strain evidence="1">CBS 190363</strain>
    </source>
</reference>
<name>A0ACC1M604_9FUNG</name>
<dbReference type="EC" id="4.2.1.17" evidence="1"/>
<proteinExistence type="predicted"/>
<protein>
    <submittedName>
        <fullName evidence="1">Enoyl-CoA hydratase, mitochondrial</fullName>
        <ecNumber evidence="1">4.2.1.17</ecNumber>
    </submittedName>
</protein>
<comment type="caution">
    <text evidence="1">The sequence shown here is derived from an EMBL/GenBank/DDBJ whole genome shotgun (WGS) entry which is preliminary data.</text>
</comment>
<organism evidence="1 2">
    <name type="scientific">Coemansia aciculifera</name>
    <dbReference type="NCBI Taxonomy" id="417176"/>
    <lineage>
        <taxon>Eukaryota</taxon>
        <taxon>Fungi</taxon>
        <taxon>Fungi incertae sedis</taxon>
        <taxon>Zoopagomycota</taxon>
        <taxon>Kickxellomycotina</taxon>
        <taxon>Kickxellomycetes</taxon>
        <taxon>Kickxellales</taxon>
        <taxon>Kickxellaceae</taxon>
        <taxon>Coemansia</taxon>
    </lineage>
</organism>
<keyword evidence="2" id="KW-1185">Reference proteome</keyword>
<sequence length="291" mass="31489">MLRLSALNPLTRSAPTAQVATALLRFNSTMNAPAYTMIKTEVQGRVAVITLDRPKALNALCSELFYEINDALSRYDNDTNVGAVVLTGSERAFAAGADIKEMKNAEFVNNYKTNFLGHWVEQISKMRKPIIAAVNGYALGGGCELAMMCDIIYAGEKAVFGQPEINLGTIPGAGGTQRLTHAVGKSKAMEMILTGSVNLDAQEAMAYGLVSKVFPPEKLLEETIKTAAKIASKGAVSVQMAKEAVNQAYELGLTSGLHFERRLFQATFATKDQKEGMAAFAEKRKPDFVHE</sequence>
<gene>
    <name evidence="1" type="primary">ECH6</name>
    <name evidence="1" type="ORF">IWW38_001404</name>
</gene>
<accession>A0ACC1M604</accession>
<keyword evidence="1" id="KW-0456">Lyase</keyword>
<dbReference type="Proteomes" id="UP001139981">
    <property type="component" value="Unassembled WGS sequence"/>
</dbReference>
<evidence type="ECO:0000313" key="2">
    <source>
        <dbReference type="Proteomes" id="UP001139981"/>
    </source>
</evidence>